<reference evidence="6 7" key="1">
    <citation type="submission" date="2023-02" db="EMBL/GenBank/DDBJ databases">
        <title>Gemone sequence of Telluria chitinolytica ACM 3522T.</title>
        <authorList>
            <person name="Frediansyah A."/>
            <person name="Miess H."/>
            <person name="Gross H."/>
        </authorList>
    </citation>
    <scope>NUCLEOTIDE SEQUENCE [LARGE SCALE GENOMIC DNA]</scope>
    <source>
        <strain evidence="6 7">ACM 3522</strain>
    </source>
</reference>
<feature type="region of interest" description="Disordered" evidence="4">
    <location>
        <begin position="140"/>
        <end position="172"/>
    </location>
</feature>
<dbReference type="Gene3D" id="1.25.40.10">
    <property type="entry name" value="Tetratricopeptide repeat domain"/>
    <property type="match status" value="2"/>
</dbReference>
<feature type="compositionally biased region" description="Low complexity" evidence="4">
    <location>
        <begin position="96"/>
        <end position="121"/>
    </location>
</feature>
<sequence length="592" mass="60084">MSLLMQALKKAERARQNGLPEEAPASPGDWGLEPLAEAPDAGAPAAGDPAAHTPAPALDAGRVAVTPPAASHGGPELHLEPLSLEPLDPAPRIEPTIEPTAPAPAAAVRPPEPAATPARAGAEPRIPLEPAAEAVHDPVPPQARHERARAAASPPAAPRTERKAPDTAAAGRADAAAIRAAAAARARAAANTGKAGMDMARVRVVGLSGILLVMLGTFGYVYWRATTAPGPGAALPMVPMPPPSATGATGIAVAPADAGSGLPVMATAPTGDPGLAQPAPALPSTTPPAPAVLAPVPAAVPAQERPARTPVLSGPVVSDDPAIMQAAQQDMAERLERAARERTADTIPATPAETPPPATTSVPASASANGAAVRTGAGDVRIARGSAPAIAPAVQSAYAAFIAGDLADARQQYEAALRQDPNNRDALLGSAAVAQRDNRAAQAVAAYARLLELDPQDPDALAGLVALRPGDMARSEAKLREMLKSRPDAGPVQFALGNLYARQGRWPEAQQAYFRAFTAAPGNADYAFNLAVGLDRLNQAKLAASYYEQSLALPGPAAFDRAAAQRRLRELAVASVPAPPSPAPAVQQVRGN</sequence>
<evidence type="ECO:0000256" key="2">
    <source>
        <dbReference type="ARBA" id="ARBA00022803"/>
    </source>
</evidence>
<feature type="repeat" description="TPR" evidence="3">
    <location>
        <begin position="490"/>
        <end position="523"/>
    </location>
</feature>
<evidence type="ECO:0000256" key="5">
    <source>
        <dbReference type="SAM" id="Phobius"/>
    </source>
</evidence>
<dbReference type="SUPFAM" id="SSF48452">
    <property type="entry name" value="TPR-like"/>
    <property type="match status" value="1"/>
</dbReference>
<dbReference type="PANTHER" id="PTHR45586">
    <property type="entry name" value="TPR REPEAT-CONTAINING PROTEIN PA4667"/>
    <property type="match status" value="1"/>
</dbReference>
<feature type="transmembrane region" description="Helical" evidence="5">
    <location>
        <begin position="204"/>
        <end position="223"/>
    </location>
</feature>
<feature type="compositionally biased region" description="Low complexity" evidence="4">
    <location>
        <begin position="359"/>
        <end position="368"/>
    </location>
</feature>
<gene>
    <name evidence="6" type="ORF">PX653_08540</name>
</gene>
<keyword evidence="7" id="KW-1185">Reference proteome</keyword>
<dbReference type="InterPro" id="IPR011990">
    <property type="entry name" value="TPR-like_helical_dom_sf"/>
</dbReference>
<organism evidence="6 7">
    <name type="scientific">Pseudoduganella chitinolytica</name>
    <dbReference type="NCBI Taxonomy" id="34070"/>
    <lineage>
        <taxon>Bacteria</taxon>
        <taxon>Pseudomonadati</taxon>
        <taxon>Pseudomonadota</taxon>
        <taxon>Betaproteobacteria</taxon>
        <taxon>Burkholderiales</taxon>
        <taxon>Oxalobacteraceae</taxon>
        <taxon>Telluria group</taxon>
        <taxon>Pseudoduganella</taxon>
    </lineage>
</organism>
<dbReference type="Pfam" id="PF14559">
    <property type="entry name" value="TPR_19"/>
    <property type="match status" value="1"/>
</dbReference>
<feature type="compositionally biased region" description="Low complexity" evidence="4">
    <location>
        <begin position="32"/>
        <end position="57"/>
    </location>
</feature>
<protein>
    <submittedName>
        <fullName evidence="6">Tetratricopeptide repeat protein</fullName>
    </submittedName>
</protein>
<proteinExistence type="predicted"/>
<keyword evidence="5" id="KW-0472">Membrane</keyword>
<dbReference type="SMART" id="SM00028">
    <property type="entry name" value="TPR"/>
    <property type="match status" value="4"/>
</dbReference>
<dbReference type="EMBL" id="CP119083">
    <property type="protein sequence ID" value="WEF34793.1"/>
    <property type="molecule type" value="Genomic_DNA"/>
</dbReference>
<evidence type="ECO:0000256" key="1">
    <source>
        <dbReference type="ARBA" id="ARBA00022737"/>
    </source>
</evidence>
<dbReference type="InterPro" id="IPR019734">
    <property type="entry name" value="TPR_rpt"/>
</dbReference>
<dbReference type="RefSeq" id="WP_277417464.1">
    <property type="nucleotide sequence ID" value="NZ_CP119083.1"/>
</dbReference>
<keyword evidence="2 3" id="KW-0802">TPR repeat</keyword>
<name>A0ABY8BHE8_9BURK</name>
<evidence type="ECO:0000256" key="3">
    <source>
        <dbReference type="PROSITE-ProRule" id="PRU00339"/>
    </source>
</evidence>
<dbReference type="Pfam" id="PF13176">
    <property type="entry name" value="TPR_7"/>
    <property type="match status" value="1"/>
</dbReference>
<evidence type="ECO:0000313" key="7">
    <source>
        <dbReference type="Proteomes" id="UP001216510"/>
    </source>
</evidence>
<dbReference type="InterPro" id="IPR051012">
    <property type="entry name" value="CellSynth/LPSAsmb/PSIAsmb"/>
</dbReference>
<evidence type="ECO:0000256" key="4">
    <source>
        <dbReference type="SAM" id="MobiDB-lite"/>
    </source>
</evidence>
<keyword evidence="1" id="KW-0677">Repeat</keyword>
<feature type="region of interest" description="Disordered" evidence="4">
    <location>
        <begin position="342"/>
        <end position="370"/>
    </location>
</feature>
<accession>A0ABY8BHE8</accession>
<dbReference type="Proteomes" id="UP001216510">
    <property type="component" value="Chromosome"/>
</dbReference>
<keyword evidence="5" id="KW-0812">Transmembrane</keyword>
<keyword evidence="5" id="KW-1133">Transmembrane helix</keyword>
<evidence type="ECO:0000313" key="6">
    <source>
        <dbReference type="EMBL" id="WEF34793.1"/>
    </source>
</evidence>
<dbReference type="PANTHER" id="PTHR45586:SF14">
    <property type="entry name" value="TETRATRICOPEPTIDE TPR_2 REPEAT PROTEIN"/>
    <property type="match status" value="1"/>
</dbReference>
<dbReference type="PROSITE" id="PS50005">
    <property type="entry name" value="TPR"/>
    <property type="match status" value="1"/>
</dbReference>
<feature type="region of interest" description="Disordered" evidence="4">
    <location>
        <begin position="1"/>
        <end position="121"/>
    </location>
</feature>